<evidence type="ECO:0008006" key="5">
    <source>
        <dbReference type="Google" id="ProtNLM"/>
    </source>
</evidence>
<keyword evidence="2" id="KW-0812">Transmembrane</keyword>
<feature type="compositionally biased region" description="Low complexity" evidence="1">
    <location>
        <begin position="95"/>
        <end position="121"/>
    </location>
</feature>
<feature type="transmembrane region" description="Helical" evidence="2">
    <location>
        <begin position="153"/>
        <end position="176"/>
    </location>
</feature>
<feature type="compositionally biased region" description="Basic residues" evidence="1">
    <location>
        <begin position="12"/>
        <end position="22"/>
    </location>
</feature>
<evidence type="ECO:0000313" key="4">
    <source>
        <dbReference type="Proteomes" id="UP001189429"/>
    </source>
</evidence>
<evidence type="ECO:0000256" key="1">
    <source>
        <dbReference type="SAM" id="MobiDB-lite"/>
    </source>
</evidence>
<feature type="transmembrane region" description="Helical" evidence="2">
    <location>
        <begin position="361"/>
        <end position="381"/>
    </location>
</feature>
<dbReference type="EMBL" id="CAUYUJ010006316">
    <property type="protein sequence ID" value="CAK0816940.1"/>
    <property type="molecule type" value="Genomic_DNA"/>
</dbReference>
<reference evidence="3" key="1">
    <citation type="submission" date="2023-10" db="EMBL/GenBank/DDBJ databases">
        <authorList>
            <person name="Chen Y."/>
            <person name="Shah S."/>
            <person name="Dougan E. K."/>
            <person name="Thang M."/>
            <person name="Chan C."/>
        </authorList>
    </citation>
    <scope>NUCLEOTIDE SEQUENCE [LARGE SCALE GENOMIC DNA]</scope>
</reference>
<feature type="compositionally biased region" description="Basic residues" evidence="1">
    <location>
        <begin position="67"/>
        <end position="81"/>
    </location>
</feature>
<name>A0ABN9RGR4_9DINO</name>
<feature type="transmembrane region" description="Helical" evidence="2">
    <location>
        <begin position="183"/>
        <end position="203"/>
    </location>
</feature>
<feature type="transmembrane region" description="Helical" evidence="2">
    <location>
        <begin position="209"/>
        <end position="231"/>
    </location>
</feature>
<evidence type="ECO:0000313" key="3">
    <source>
        <dbReference type="EMBL" id="CAK0816940.1"/>
    </source>
</evidence>
<keyword evidence="2" id="KW-0472">Membrane</keyword>
<feature type="non-terminal residue" evidence="3">
    <location>
        <position position="434"/>
    </location>
</feature>
<feature type="region of interest" description="Disordered" evidence="1">
    <location>
        <begin position="412"/>
        <end position="434"/>
    </location>
</feature>
<keyword evidence="4" id="KW-1185">Reference proteome</keyword>
<comment type="caution">
    <text evidence="3">The sequence shown here is derived from an EMBL/GenBank/DDBJ whole genome shotgun (WGS) entry which is preliminary data.</text>
</comment>
<feature type="transmembrane region" description="Helical" evidence="2">
    <location>
        <begin position="309"/>
        <end position="325"/>
    </location>
</feature>
<dbReference type="Proteomes" id="UP001189429">
    <property type="component" value="Unassembled WGS sequence"/>
</dbReference>
<feature type="transmembrane region" description="Helical" evidence="2">
    <location>
        <begin position="278"/>
        <end position="297"/>
    </location>
</feature>
<feature type="compositionally biased region" description="Basic residues" evidence="1">
    <location>
        <begin position="32"/>
        <end position="59"/>
    </location>
</feature>
<protein>
    <recommendedName>
        <fullName evidence="5">Sugar phosphate transporter domain-containing protein</fullName>
    </recommendedName>
</protein>
<gene>
    <name evidence="3" type="ORF">PCOR1329_LOCUS19694</name>
</gene>
<keyword evidence="2" id="KW-1133">Transmembrane helix</keyword>
<organism evidence="3 4">
    <name type="scientific">Prorocentrum cordatum</name>
    <dbReference type="NCBI Taxonomy" id="2364126"/>
    <lineage>
        <taxon>Eukaryota</taxon>
        <taxon>Sar</taxon>
        <taxon>Alveolata</taxon>
        <taxon>Dinophyceae</taxon>
        <taxon>Prorocentrales</taxon>
        <taxon>Prorocentraceae</taxon>
        <taxon>Prorocentrum</taxon>
    </lineage>
</organism>
<proteinExistence type="predicted"/>
<evidence type="ECO:0000256" key="2">
    <source>
        <dbReference type="SAM" id="Phobius"/>
    </source>
</evidence>
<accession>A0ABN9RGR4</accession>
<feature type="non-terminal residue" evidence="3">
    <location>
        <position position="1"/>
    </location>
</feature>
<feature type="region of interest" description="Disordered" evidence="1">
    <location>
        <begin position="1"/>
        <end position="121"/>
    </location>
</feature>
<sequence length="434" mass="46902">GAPPLAPEAPRRRPAAARRPWRRNTSGWSCYSRRRACRTRRAGGRRGAAQRRRAARRGPGRASAAHGPHRGGPRWRWRAAARHGGGAPQSSLVGAEAAPPARARALRPQAGLQPGPALPAVRAGRRAGGRWQEAFVVVVSNETTVTVEIAEPAVIVAAYVIMFVPLGVGWAAMLHFGTQAKHYMILLPMTYVTIALDLVNQSLSALMGAPMSITAIQALCLAMIAGTWALAKELVYPYMCLEVLQCLRPWTVVAVLFSGYQLINHLVSLYCSLSERTVFYGITPVAMVVTELVFLPASIKTHFSFNSKLAMVGMLVGAGLFAVQYPDFTALGVLSATGMVATQVPYRLFQRWNLAECMVAPLAVLACYDGLFLFVPAFVLADVSLDAFWASWEGQMAFRSVRGPLAAALFARPDVPPHPRSRPAPGHVGHGHDD</sequence>